<proteinExistence type="predicted"/>
<evidence type="ECO:0000313" key="2">
    <source>
        <dbReference type="Proteomes" id="UP001165960"/>
    </source>
</evidence>
<dbReference type="Proteomes" id="UP001165960">
    <property type="component" value="Unassembled WGS sequence"/>
</dbReference>
<evidence type="ECO:0000313" key="1">
    <source>
        <dbReference type="EMBL" id="KAJ9069002.1"/>
    </source>
</evidence>
<accession>A0ACC2T3X8</accession>
<comment type="caution">
    <text evidence="1">The sequence shown here is derived from an EMBL/GenBank/DDBJ whole genome shotgun (WGS) entry which is preliminary data.</text>
</comment>
<keyword evidence="2" id="KW-1185">Reference proteome</keyword>
<organism evidence="1 2">
    <name type="scientific">Entomophthora muscae</name>
    <dbReference type="NCBI Taxonomy" id="34485"/>
    <lineage>
        <taxon>Eukaryota</taxon>
        <taxon>Fungi</taxon>
        <taxon>Fungi incertae sedis</taxon>
        <taxon>Zoopagomycota</taxon>
        <taxon>Entomophthoromycotina</taxon>
        <taxon>Entomophthoromycetes</taxon>
        <taxon>Entomophthorales</taxon>
        <taxon>Entomophthoraceae</taxon>
        <taxon>Entomophthora</taxon>
    </lineage>
</organism>
<sequence length="132" mass="14835">MNLFAIITILAIFSSMLVSSSPTAAELTIVQHYPTLLQRGTSLLSPMALAKNYTIAYSPTEANWLYTYFWSFILILSAILSDDVHTVKKTESSKEYTSYEEPIIFTEIFPSPGAPELGKTNTHYVEDEEIED</sequence>
<gene>
    <name evidence="1" type="ORF">DSO57_1022989</name>
</gene>
<dbReference type="EMBL" id="QTSX02003668">
    <property type="protein sequence ID" value="KAJ9069002.1"/>
    <property type="molecule type" value="Genomic_DNA"/>
</dbReference>
<name>A0ACC2T3X8_9FUNG</name>
<reference evidence="1" key="1">
    <citation type="submission" date="2022-04" db="EMBL/GenBank/DDBJ databases">
        <title>Genome of the entomopathogenic fungus Entomophthora muscae.</title>
        <authorList>
            <person name="Elya C."/>
            <person name="Lovett B.R."/>
            <person name="Lee E."/>
            <person name="Macias A.M."/>
            <person name="Hajek A.E."/>
            <person name="De Bivort B.L."/>
            <person name="Kasson M.T."/>
            <person name="De Fine Licht H.H."/>
            <person name="Stajich J.E."/>
        </authorList>
    </citation>
    <scope>NUCLEOTIDE SEQUENCE</scope>
    <source>
        <strain evidence="1">Berkeley</strain>
    </source>
</reference>
<protein>
    <submittedName>
        <fullName evidence="1">Uncharacterized protein</fullName>
    </submittedName>
</protein>